<dbReference type="RefSeq" id="WP_140851492.1">
    <property type="nucleotide sequence ID" value="NZ_RCZC01000005.1"/>
</dbReference>
<dbReference type="Proteomes" id="UP000319931">
    <property type="component" value="Unassembled WGS sequence"/>
</dbReference>
<evidence type="ECO:0000313" key="2">
    <source>
        <dbReference type="EMBL" id="TPG51729.1"/>
    </source>
</evidence>
<evidence type="ECO:0000256" key="1">
    <source>
        <dbReference type="SAM" id="MobiDB-lite"/>
    </source>
</evidence>
<dbReference type="AlphaFoldDB" id="A0A502FQR3"/>
<accession>A0A502FQR3</accession>
<comment type="caution">
    <text evidence="2">The sequence shown here is derived from an EMBL/GenBank/DDBJ whole genome shotgun (WGS) entry which is preliminary data.</text>
</comment>
<dbReference type="OrthoDB" id="7585581at2"/>
<sequence length="66" mass="7002">MKDAAKRKGRVGGAAMMLGMFFATLFDPKKGAAVVHIDTQRRIGGESDRIAATASAPPADSRQVRD</sequence>
<gene>
    <name evidence="2" type="ORF">EAH76_17120</name>
</gene>
<protein>
    <submittedName>
        <fullName evidence="2">Uncharacterized protein</fullName>
    </submittedName>
</protein>
<reference evidence="2 3" key="1">
    <citation type="journal article" date="2019" name="Environ. Microbiol.">
        <title>Species interactions and distinct microbial communities in high Arctic permafrost affected cryosols are associated with the CH4 and CO2 gas fluxes.</title>
        <authorList>
            <person name="Altshuler I."/>
            <person name="Hamel J."/>
            <person name="Turney S."/>
            <person name="Magnuson E."/>
            <person name="Levesque R."/>
            <person name="Greer C."/>
            <person name="Whyte L.G."/>
        </authorList>
    </citation>
    <scope>NUCLEOTIDE SEQUENCE [LARGE SCALE GENOMIC DNA]</scope>
    <source>
        <strain evidence="2 3">E6.1</strain>
    </source>
</reference>
<dbReference type="EMBL" id="RCZC01000005">
    <property type="protein sequence ID" value="TPG51729.1"/>
    <property type="molecule type" value="Genomic_DNA"/>
</dbReference>
<evidence type="ECO:0000313" key="3">
    <source>
        <dbReference type="Proteomes" id="UP000319931"/>
    </source>
</evidence>
<organism evidence="2 3">
    <name type="scientific">Sphingomonas glacialis</name>
    <dbReference type="NCBI Taxonomy" id="658225"/>
    <lineage>
        <taxon>Bacteria</taxon>
        <taxon>Pseudomonadati</taxon>
        <taxon>Pseudomonadota</taxon>
        <taxon>Alphaproteobacteria</taxon>
        <taxon>Sphingomonadales</taxon>
        <taxon>Sphingomonadaceae</taxon>
        <taxon>Sphingomonas</taxon>
    </lineage>
</organism>
<proteinExistence type="predicted"/>
<name>A0A502FQR3_9SPHN</name>
<keyword evidence="3" id="KW-1185">Reference proteome</keyword>
<feature type="region of interest" description="Disordered" evidence="1">
    <location>
        <begin position="46"/>
        <end position="66"/>
    </location>
</feature>